<dbReference type="Proteomes" id="UP000234512">
    <property type="component" value="Unassembled WGS sequence"/>
</dbReference>
<protein>
    <submittedName>
        <fullName evidence="1">Uncharacterized protein</fullName>
    </submittedName>
</protein>
<evidence type="ECO:0000313" key="1">
    <source>
        <dbReference type="EMBL" id="PLC46638.1"/>
    </source>
</evidence>
<name>A0AB36XD60_LACPA</name>
<dbReference type="AntiFam" id="ANF00266">
    <property type="entry name" value="DNA repeat translations related to WP_020751851.1"/>
</dbReference>
<evidence type="ECO:0000313" key="2">
    <source>
        <dbReference type="Proteomes" id="UP000234512"/>
    </source>
</evidence>
<accession>A0AB36XD60</accession>
<dbReference type="AlphaFoldDB" id="A0AB36XD60"/>
<gene>
    <name evidence="1" type="ORF">C0Q90_05700</name>
</gene>
<organism evidence="1 2">
    <name type="scientific">Lacticaseibacillus paracasei</name>
    <name type="common">Lactobacillus paracasei</name>
    <dbReference type="NCBI Taxonomy" id="1597"/>
    <lineage>
        <taxon>Bacteria</taxon>
        <taxon>Bacillati</taxon>
        <taxon>Bacillota</taxon>
        <taxon>Bacilli</taxon>
        <taxon>Lactobacillales</taxon>
        <taxon>Lactobacillaceae</taxon>
        <taxon>Lacticaseibacillus</taxon>
    </lineage>
</organism>
<comment type="caution">
    <text evidence="1">The sequence shown here is derived from an EMBL/GenBank/DDBJ whole genome shotgun (WGS) entry which is preliminary data.</text>
</comment>
<proteinExistence type="predicted"/>
<dbReference type="EMBL" id="PKQJ01000005">
    <property type="protein sequence ID" value="PLC46638.1"/>
    <property type="molecule type" value="Genomic_DNA"/>
</dbReference>
<reference evidence="1 2" key="1">
    <citation type="journal article" date="2018" name="Genome Announc.">
        <title>Draft Genome Sequence of Lactobacillus paracasei DUP 13076, Which Exhibits Potent Antipathogenic Effects against Salmonella enterica Serovars Enteritidis, Typhimurium, and Heidelberg.</title>
        <authorList>
            <person name="Muyyarikkandy M.S."/>
            <person name="Alqahtani F.H."/>
            <person name="Mandoiu I."/>
            <person name="Amalaradjou M.A."/>
        </authorList>
    </citation>
    <scope>NUCLEOTIDE SEQUENCE [LARGE SCALE GENOMIC DNA]</scope>
    <source>
        <strain evidence="1 2">DUP 13076</strain>
    </source>
</reference>
<sequence length="71" mass="7897">MLPPLRLTRSLAQKSALKDLVHNGQSTGHRAQGCLCDGFQTYLVPLYLTILNNKSESANIIPNQRQKCDCI</sequence>
<dbReference type="NCBIfam" id="NF040509">
    <property type="entry name" value="Lacto_palin_RPT"/>
    <property type="match status" value="1"/>
</dbReference>